<reference evidence="2 3" key="1">
    <citation type="journal article" date="2013" name="Genome Announc.">
        <title>Draft Genome Sequence of Arcticibacter svalbardensis Strain MN12-7T, a Member of the Family Sphingobacteriaceae Isolated from an Arctic Soil Sample.</title>
        <authorList>
            <person name="Shivaji S."/>
            <person name="Ara S."/>
            <person name="Prasad S."/>
            <person name="Manasa B.P."/>
            <person name="Begum Z."/>
            <person name="Singh A."/>
            <person name="Kumar Pinnaka A."/>
        </authorList>
    </citation>
    <scope>NUCLEOTIDE SEQUENCE [LARGE SCALE GENOMIC DNA]</scope>
    <source>
        <strain evidence="2 3">MN12-7</strain>
    </source>
</reference>
<name>R9GXF3_9SPHI</name>
<organism evidence="2 3">
    <name type="scientific">Arcticibacter svalbardensis MN12-7</name>
    <dbReference type="NCBI Taxonomy" id="1150600"/>
    <lineage>
        <taxon>Bacteria</taxon>
        <taxon>Pseudomonadati</taxon>
        <taxon>Bacteroidota</taxon>
        <taxon>Sphingobacteriia</taxon>
        <taxon>Sphingobacteriales</taxon>
        <taxon>Sphingobacteriaceae</taxon>
        <taxon>Arcticibacter</taxon>
    </lineage>
</organism>
<comment type="caution">
    <text evidence="2">The sequence shown here is derived from an EMBL/GenBank/DDBJ whole genome shotgun (WGS) entry which is preliminary data.</text>
</comment>
<dbReference type="EMBL" id="AQPN01000010">
    <property type="protein sequence ID" value="EOR96497.1"/>
    <property type="molecule type" value="Genomic_DNA"/>
</dbReference>
<evidence type="ECO:0000256" key="1">
    <source>
        <dbReference type="SAM" id="Phobius"/>
    </source>
</evidence>
<evidence type="ECO:0000313" key="2">
    <source>
        <dbReference type="EMBL" id="EOR96497.1"/>
    </source>
</evidence>
<keyword evidence="3" id="KW-1185">Reference proteome</keyword>
<dbReference type="RefSeq" id="WP_016193532.1">
    <property type="nucleotide sequence ID" value="NZ_AQPN01000010.1"/>
</dbReference>
<dbReference type="eggNOG" id="ENOG5033ASD">
    <property type="taxonomic scope" value="Bacteria"/>
</dbReference>
<sequence>MVKFLMCLDTSNWIDLLGIIANLLFAWWIVIAIQNKINNKRVLKDHFIQDLKEIRNDYRLFFINIDKGVLLPNEILPWFKLMNIKVKDLLDVVKTVHKIDIYQLDPFKKDLNELMSENSDFKTNYRSEQPIVFSGRSKRDFIKFQGKYISRFNEILILINSAN</sequence>
<keyword evidence="1" id="KW-1133">Transmembrane helix</keyword>
<dbReference type="AlphaFoldDB" id="R9GXF3"/>
<dbReference type="Proteomes" id="UP000014174">
    <property type="component" value="Unassembled WGS sequence"/>
</dbReference>
<evidence type="ECO:0000313" key="3">
    <source>
        <dbReference type="Proteomes" id="UP000014174"/>
    </source>
</evidence>
<protein>
    <submittedName>
        <fullName evidence="2">Uncharacterized protein</fullName>
    </submittedName>
</protein>
<accession>R9GXF3</accession>
<keyword evidence="1" id="KW-0812">Transmembrane</keyword>
<keyword evidence="1" id="KW-0472">Membrane</keyword>
<dbReference type="STRING" id="1150600.ADIARSV_0281"/>
<gene>
    <name evidence="2" type="ORF">ADIARSV_0281</name>
</gene>
<dbReference type="OrthoDB" id="1452185at2"/>
<proteinExistence type="predicted"/>
<feature type="transmembrane region" description="Helical" evidence="1">
    <location>
        <begin position="12"/>
        <end position="33"/>
    </location>
</feature>